<feature type="non-terminal residue" evidence="18">
    <location>
        <position position="1"/>
    </location>
</feature>
<feature type="compositionally biased region" description="Low complexity" evidence="14">
    <location>
        <begin position="761"/>
        <end position="780"/>
    </location>
</feature>
<evidence type="ECO:0000259" key="16">
    <source>
        <dbReference type="Pfam" id="PF00905"/>
    </source>
</evidence>
<dbReference type="SUPFAM" id="SSF56601">
    <property type="entry name" value="beta-lactamase/transpeptidase-like"/>
    <property type="match status" value="1"/>
</dbReference>
<feature type="domain" description="Glycosyl transferase family 51" evidence="17">
    <location>
        <begin position="105"/>
        <end position="280"/>
    </location>
</feature>
<dbReference type="GO" id="GO:0009002">
    <property type="term" value="F:serine-type D-Ala-D-Ala carboxypeptidase activity"/>
    <property type="evidence" value="ECO:0007669"/>
    <property type="project" value="UniProtKB-EC"/>
</dbReference>
<dbReference type="PANTHER" id="PTHR32282:SF34">
    <property type="entry name" value="PENICILLIN-BINDING PROTEIN 1A"/>
    <property type="match status" value="1"/>
</dbReference>
<comment type="catalytic activity">
    <reaction evidence="12">
        <text>Preferential cleavage: (Ac)2-L-Lys-D-Ala-|-D-Ala. Also transpeptidation of peptidyl-alanyl moieties that are N-acyl substituents of D-alanine.</text>
        <dbReference type="EC" id="3.4.16.4"/>
    </reaction>
</comment>
<dbReference type="RefSeq" id="WP_235056899.1">
    <property type="nucleotide sequence ID" value="NZ_JAKFHA010000030.1"/>
</dbReference>
<evidence type="ECO:0000256" key="9">
    <source>
        <dbReference type="ARBA" id="ARBA00022984"/>
    </source>
</evidence>
<dbReference type="GO" id="GO:0071555">
    <property type="term" value="P:cell wall organization"/>
    <property type="evidence" value="ECO:0007669"/>
    <property type="project" value="UniProtKB-KW"/>
</dbReference>
<dbReference type="InterPro" id="IPR012338">
    <property type="entry name" value="Beta-lactam/transpept-like"/>
</dbReference>
<evidence type="ECO:0000256" key="10">
    <source>
        <dbReference type="ARBA" id="ARBA00023268"/>
    </source>
</evidence>
<dbReference type="InterPro" id="IPR050396">
    <property type="entry name" value="Glycosyltr_51/Transpeptidase"/>
</dbReference>
<dbReference type="InterPro" id="IPR001460">
    <property type="entry name" value="PCN-bd_Tpept"/>
</dbReference>
<reference evidence="18" key="1">
    <citation type="submission" date="2022-01" db="EMBL/GenBank/DDBJ databases">
        <title>Genome-Based Taxonomic Classification of the Phylum Actinobacteria.</title>
        <authorList>
            <person name="Gao Y."/>
        </authorList>
    </citation>
    <scope>NUCLEOTIDE SEQUENCE</scope>
    <source>
        <strain evidence="18">KLBMP 8922</strain>
    </source>
</reference>
<dbReference type="GO" id="GO:0008955">
    <property type="term" value="F:peptidoglycan glycosyltransferase activity"/>
    <property type="evidence" value="ECO:0007669"/>
    <property type="project" value="UniProtKB-EC"/>
</dbReference>
<evidence type="ECO:0000313" key="19">
    <source>
        <dbReference type="Proteomes" id="UP001165378"/>
    </source>
</evidence>
<dbReference type="GO" id="GO:0008360">
    <property type="term" value="P:regulation of cell shape"/>
    <property type="evidence" value="ECO:0007669"/>
    <property type="project" value="UniProtKB-KW"/>
</dbReference>
<dbReference type="Proteomes" id="UP001165378">
    <property type="component" value="Unassembled WGS sequence"/>
</dbReference>
<keyword evidence="6" id="KW-0808">Transferase</keyword>
<keyword evidence="8" id="KW-0133">Cell shape</keyword>
<keyword evidence="5" id="KW-0328">Glycosyltransferase</keyword>
<feature type="compositionally biased region" description="Gly residues" evidence="14">
    <location>
        <begin position="9"/>
        <end position="26"/>
    </location>
</feature>
<evidence type="ECO:0000256" key="11">
    <source>
        <dbReference type="ARBA" id="ARBA00023316"/>
    </source>
</evidence>
<keyword evidence="15" id="KW-1133">Transmembrane helix</keyword>
<evidence type="ECO:0000256" key="15">
    <source>
        <dbReference type="SAM" id="Phobius"/>
    </source>
</evidence>
<dbReference type="PANTHER" id="PTHR32282">
    <property type="entry name" value="BINDING PROTEIN TRANSPEPTIDASE, PUTATIVE-RELATED"/>
    <property type="match status" value="1"/>
</dbReference>
<dbReference type="EMBL" id="JAKFHA010000030">
    <property type="protein sequence ID" value="MCF2532185.1"/>
    <property type="molecule type" value="Genomic_DNA"/>
</dbReference>
<evidence type="ECO:0000256" key="1">
    <source>
        <dbReference type="ARBA" id="ARBA00007090"/>
    </source>
</evidence>
<evidence type="ECO:0000313" key="18">
    <source>
        <dbReference type="EMBL" id="MCF2532185.1"/>
    </source>
</evidence>
<dbReference type="SUPFAM" id="SSF53955">
    <property type="entry name" value="Lysozyme-like"/>
    <property type="match status" value="1"/>
</dbReference>
<evidence type="ECO:0000256" key="7">
    <source>
        <dbReference type="ARBA" id="ARBA00022801"/>
    </source>
</evidence>
<feature type="compositionally biased region" description="Low complexity" evidence="14">
    <location>
        <begin position="721"/>
        <end position="739"/>
    </location>
</feature>
<keyword evidence="3" id="KW-0121">Carboxypeptidase</keyword>
<dbReference type="InterPro" id="IPR036950">
    <property type="entry name" value="PBP_transglycosylase"/>
</dbReference>
<evidence type="ECO:0000259" key="17">
    <source>
        <dbReference type="Pfam" id="PF00912"/>
    </source>
</evidence>
<dbReference type="Gene3D" id="3.40.710.10">
    <property type="entry name" value="DD-peptidase/beta-lactamase superfamily"/>
    <property type="match status" value="1"/>
</dbReference>
<dbReference type="GO" id="GO:0009252">
    <property type="term" value="P:peptidoglycan biosynthetic process"/>
    <property type="evidence" value="ECO:0007669"/>
    <property type="project" value="UniProtKB-KW"/>
</dbReference>
<protein>
    <submittedName>
        <fullName evidence="18">Penicillin-binding protein</fullName>
    </submittedName>
</protein>
<dbReference type="GO" id="GO:0008658">
    <property type="term" value="F:penicillin binding"/>
    <property type="evidence" value="ECO:0007669"/>
    <property type="project" value="InterPro"/>
</dbReference>
<dbReference type="GO" id="GO:0006508">
    <property type="term" value="P:proteolysis"/>
    <property type="evidence" value="ECO:0007669"/>
    <property type="project" value="UniProtKB-KW"/>
</dbReference>
<keyword evidence="15" id="KW-0472">Membrane</keyword>
<accession>A0AA41U3U4</accession>
<dbReference type="Pfam" id="PF00905">
    <property type="entry name" value="Transpeptidase"/>
    <property type="match status" value="1"/>
</dbReference>
<dbReference type="InterPro" id="IPR001264">
    <property type="entry name" value="Glyco_trans_51"/>
</dbReference>
<evidence type="ECO:0000256" key="14">
    <source>
        <dbReference type="SAM" id="MobiDB-lite"/>
    </source>
</evidence>
<keyword evidence="7" id="KW-0378">Hydrolase</keyword>
<gene>
    <name evidence="18" type="ORF">LZ495_33895</name>
</gene>
<feature type="compositionally biased region" description="Gly residues" evidence="14">
    <location>
        <begin position="740"/>
        <end position="760"/>
    </location>
</feature>
<feature type="region of interest" description="Disordered" evidence="14">
    <location>
        <begin position="1"/>
        <end position="34"/>
    </location>
</feature>
<organism evidence="18 19">
    <name type="scientific">Yinghuangia soli</name>
    <dbReference type="NCBI Taxonomy" id="2908204"/>
    <lineage>
        <taxon>Bacteria</taxon>
        <taxon>Bacillati</taxon>
        <taxon>Actinomycetota</taxon>
        <taxon>Actinomycetes</taxon>
        <taxon>Kitasatosporales</taxon>
        <taxon>Streptomycetaceae</taxon>
        <taxon>Yinghuangia</taxon>
    </lineage>
</organism>
<comment type="similarity">
    <text evidence="1">In the C-terminal section; belongs to the transpeptidase family.</text>
</comment>
<dbReference type="Gene3D" id="1.10.3810.10">
    <property type="entry name" value="Biosynthetic peptidoglycan transglycosylase-like"/>
    <property type="match status" value="1"/>
</dbReference>
<keyword evidence="15" id="KW-0812">Transmembrane</keyword>
<evidence type="ECO:0000256" key="12">
    <source>
        <dbReference type="ARBA" id="ARBA00034000"/>
    </source>
</evidence>
<evidence type="ECO:0000256" key="13">
    <source>
        <dbReference type="ARBA" id="ARBA00049902"/>
    </source>
</evidence>
<feature type="domain" description="Penicillin-binding protein transpeptidase" evidence="16">
    <location>
        <begin position="385"/>
        <end position="639"/>
    </location>
</feature>
<feature type="compositionally biased region" description="Pro residues" evidence="14">
    <location>
        <begin position="695"/>
        <end position="705"/>
    </location>
</feature>
<keyword evidence="9" id="KW-0573">Peptidoglycan synthesis</keyword>
<evidence type="ECO:0000256" key="6">
    <source>
        <dbReference type="ARBA" id="ARBA00022679"/>
    </source>
</evidence>
<dbReference type="AlphaFoldDB" id="A0AA41U3U4"/>
<feature type="region of interest" description="Disordered" evidence="14">
    <location>
        <begin position="689"/>
        <end position="804"/>
    </location>
</feature>
<evidence type="ECO:0000256" key="8">
    <source>
        <dbReference type="ARBA" id="ARBA00022960"/>
    </source>
</evidence>
<proteinExistence type="inferred from homology"/>
<sequence length="804" mass="85115">NGPGRGDEGAGTGPEGRGGRGAGRAGANGKKKRRFIDYPRQGKKGVRRWLPSIKQILAMFLFFVGSLIGLAGLAYSLVEVPDVNAATQIQSNIYYYSDGVTEIGQSGKYNRQNVTLDQVPKPVQRAVLAAENRTFYTDSGVSPKGLTRAAVAMAKGGPTQGGSTITQQYVKNAFLTQEQSFERKFKEMFIAIKVDRQMSKDEILAGYLNTSFYGRNSYGIQAAAQAYYNKNVNDLSVGEGAYIATLLNAPSINDVWVNGEVSETRLARVQGRWKWILNGMVEMKWITQQEADAQQFPMPIKPQPAAGKAGQAGYLMQVANNYLAKHKIISEEELALGGYKIITTFDKDQQAMAVQAVKEQLYDQLKPDKREADRNVRVGVASVVPGDGAVVALYGGPDFLKQEYNDATRGDIQVGSTFKPFVVAAALREGRSDGKPFTVEDIYNGNSGLPVMLSNGKKAIDEQTKKTYIVPNEGKTDYGQISVRYAMEKSANTVFTQLAADVGFEKVRQAAVDAGLPDKTRELAPGPSMALGVSQPTALDMASAYATFAARGKHVDPYVIKEIRKNDKKVDFPKPEAKQAFDPEVADTINDVLRGVIENPSGTAYKEAKQLGRPAAGKTGTTDGNKSAWFVGYTPTLATSVALFGQDDKQARYSLEGLLGFDAVHGGGPPTKIWTAYMKAATAKMPAEEFTKPENPAPKQTPTPTAPATTAPPTTAPPTDTPTLTPPTIDLPTLLPTGRPTGGNGGGSGGNGGGSGGGGTTSPTGNPSGSASPGTSTPPGGSSGGGRPGGGTTGGQAQQGLLEP</sequence>
<feature type="transmembrane region" description="Helical" evidence="15">
    <location>
        <begin position="56"/>
        <end position="78"/>
    </location>
</feature>
<evidence type="ECO:0000256" key="3">
    <source>
        <dbReference type="ARBA" id="ARBA00022645"/>
    </source>
</evidence>
<keyword evidence="19" id="KW-1185">Reference proteome</keyword>
<dbReference type="FunFam" id="1.10.3810.10:FF:000001">
    <property type="entry name" value="Penicillin-binding protein 1A"/>
    <property type="match status" value="1"/>
</dbReference>
<feature type="compositionally biased region" description="Gly residues" evidence="14">
    <location>
        <begin position="781"/>
        <end position="794"/>
    </location>
</feature>
<name>A0AA41U3U4_9ACTN</name>
<evidence type="ECO:0000256" key="5">
    <source>
        <dbReference type="ARBA" id="ARBA00022676"/>
    </source>
</evidence>
<evidence type="ECO:0000256" key="4">
    <source>
        <dbReference type="ARBA" id="ARBA00022670"/>
    </source>
</evidence>
<keyword evidence="11" id="KW-0961">Cell wall biogenesis/degradation</keyword>
<comment type="catalytic activity">
    <reaction evidence="13">
        <text>[GlcNAc-(1-&gt;4)-Mur2Ac(oyl-L-Ala-gamma-D-Glu-L-Lys-D-Ala-D-Ala)](n)-di-trans,octa-cis-undecaprenyl diphosphate + beta-D-GlcNAc-(1-&gt;4)-Mur2Ac(oyl-L-Ala-gamma-D-Glu-L-Lys-D-Ala-D-Ala)-di-trans,octa-cis-undecaprenyl diphosphate = [GlcNAc-(1-&gt;4)-Mur2Ac(oyl-L-Ala-gamma-D-Glu-L-Lys-D-Ala-D-Ala)](n+1)-di-trans,octa-cis-undecaprenyl diphosphate + di-trans,octa-cis-undecaprenyl diphosphate + H(+)</text>
        <dbReference type="Rhea" id="RHEA:23708"/>
        <dbReference type="Rhea" id="RHEA-COMP:9602"/>
        <dbReference type="Rhea" id="RHEA-COMP:9603"/>
        <dbReference type="ChEBI" id="CHEBI:15378"/>
        <dbReference type="ChEBI" id="CHEBI:58405"/>
        <dbReference type="ChEBI" id="CHEBI:60033"/>
        <dbReference type="ChEBI" id="CHEBI:78435"/>
        <dbReference type="EC" id="2.4.99.28"/>
    </reaction>
</comment>
<comment type="caution">
    <text evidence="18">The sequence shown here is derived from an EMBL/GenBank/DDBJ whole genome shotgun (WGS) entry which is preliminary data.</text>
</comment>
<dbReference type="GO" id="GO:0030288">
    <property type="term" value="C:outer membrane-bounded periplasmic space"/>
    <property type="evidence" value="ECO:0007669"/>
    <property type="project" value="TreeGrafter"/>
</dbReference>
<comment type="similarity">
    <text evidence="2">In the N-terminal section; belongs to the glycosyltransferase 51 family.</text>
</comment>
<keyword evidence="10" id="KW-0511">Multifunctional enzyme</keyword>
<dbReference type="Pfam" id="PF00912">
    <property type="entry name" value="Transgly"/>
    <property type="match status" value="1"/>
</dbReference>
<evidence type="ECO:0000256" key="2">
    <source>
        <dbReference type="ARBA" id="ARBA00007739"/>
    </source>
</evidence>
<dbReference type="InterPro" id="IPR023346">
    <property type="entry name" value="Lysozyme-like_dom_sf"/>
</dbReference>
<keyword evidence="4" id="KW-0645">Protease</keyword>